<evidence type="ECO:0000313" key="2">
    <source>
        <dbReference type="Proteomes" id="UP000446866"/>
    </source>
</evidence>
<evidence type="ECO:0000313" key="1">
    <source>
        <dbReference type="EMBL" id="NBH63034.1"/>
    </source>
</evidence>
<keyword evidence="2" id="KW-1185">Reference proteome</keyword>
<comment type="caution">
    <text evidence="1">The sequence shown here is derived from an EMBL/GenBank/DDBJ whole genome shotgun (WGS) entry which is preliminary data.</text>
</comment>
<accession>A0A845QNQ2</accession>
<organism evidence="1 2">
    <name type="scientific">Anaerotruncus colihominis</name>
    <dbReference type="NCBI Taxonomy" id="169435"/>
    <lineage>
        <taxon>Bacteria</taxon>
        <taxon>Bacillati</taxon>
        <taxon>Bacillota</taxon>
        <taxon>Clostridia</taxon>
        <taxon>Eubacteriales</taxon>
        <taxon>Oscillospiraceae</taxon>
        <taxon>Anaerotruncus</taxon>
    </lineage>
</organism>
<dbReference type="AlphaFoldDB" id="A0A845QNQ2"/>
<dbReference type="Proteomes" id="UP000446866">
    <property type="component" value="Unassembled WGS sequence"/>
</dbReference>
<gene>
    <name evidence="1" type="ORF">D0435_15450</name>
</gene>
<protein>
    <submittedName>
        <fullName evidence="1">Uncharacterized protein</fullName>
    </submittedName>
</protein>
<proteinExistence type="predicted"/>
<reference evidence="1 2" key="1">
    <citation type="submission" date="2018-08" db="EMBL/GenBank/DDBJ databases">
        <title>Murine metabolic-syndrome-specific gut microbial biobank.</title>
        <authorList>
            <person name="Liu C."/>
        </authorList>
    </citation>
    <scope>NUCLEOTIDE SEQUENCE [LARGE SCALE GENOMIC DNA]</scope>
    <source>
        <strain evidence="1 2">28</strain>
    </source>
</reference>
<dbReference type="EMBL" id="QXWK01000062">
    <property type="protein sequence ID" value="NBH63034.1"/>
    <property type="molecule type" value="Genomic_DNA"/>
</dbReference>
<name>A0A845QNQ2_9FIRM</name>
<sequence length="59" mass="6846">MGKKRGNLVKRGRIGPREEKMWKSREKEWKAMRRSSRSVVRLEAEFTESAETAPKGAAR</sequence>